<dbReference type="AlphaFoldDB" id="A0A6G1GPL9"/>
<evidence type="ECO:0000256" key="1">
    <source>
        <dbReference type="SAM" id="MobiDB-lite"/>
    </source>
</evidence>
<feature type="region of interest" description="Disordered" evidence="1">
    <location>
        <begin position="98"/>
        <end position="162"/>
    </location>
</feature>
<sequence length="182" mass="21183">MVLLLKPQTDPLPYLNFHVFNISIPTTHLEPSHLHHHYHHHQHQHADPTATQTALKHLNGWTGLVWLDYLSVDDGAVEEVVVEDVEMEERKMGELGMEMYQVERRRSRGERKGDREGTEREGKKTISVNRDGDGEKEEGVSHYEDWLEKELSEDEKVEKRNKDREFRGRRAILRSAAAGLED</sequence>
<accession>A0A6G1GPL9</accession>
<keyword evidence="3" id="KW-1185">Reference proteome</keyword>
<dbReference type="Proteomes" id="UP000800041">
    <property type="component" value="Unassembled WGS sequence"/>
</dbReference>
<proteinExistence type="predicted"/>
<protein>
    <submittedName>
        <fullName evidence="2">Uncharacterized protein</fullName>
    </submittedName>
</protein>
<evidence type="ECO:0000313" key="2">
    <source>
        <dbReference type="EMBL" id="KAF1982916.1"/>
    </source>
</evidence>
<feature type="compositionally biased region" description="Basic and acidic residues" evidence="1">
    <location>
        <begin position="110"/>
        <end position="162"/>
    </location>
</feature>
<evidence type="ECO:0000313" key="3">
    <source>
        <dbReference type="Proteomes" id="UP000800041"/>
    </source>
</evidence>
<reference evidence="2" key="1">
    <citation type="journal article" date="2020" name="Stud. Mycol.">
        <title>101 Dothideomycetes genomes: a test case for predicting lifestyles and emergence of pathogens.</title>
        <authorList>
            <person name="Haridas S."/>
            <person name="Albert R."/>
            <person name="Binder M."/>
            <person name="Bloem J."/>
            <person name="Labutti K."/>
            <person name="Salamov A."/>
            <person name="Andreopoulos B."/>
            <person name="Baker S."/>
            <person name="Barry K."/>
            <person name="Bills G."/>
            <person name="Bluhm B."/>
            <person name="Cannon C."/>
            <person name="Castanera R."/>
            <person name="Culley D."/>
            <person name="Daum C."/>
            <person name="Ezra D."/>
            <person name="Gonzalez J."/>
            <person name="Henrissat B."/>
            <person name="Kuo A."/>
            <person name="Liang C."/>
            <person name="Lipzen A."/>
            <person name="Lutzoni F."/>
            <person name="Magnuson J."/>
            <person name="Mondo S."/>
            <person name="Nolan M."/>
            <person name="Ohm R."/>
            <person name="Pangilinan J."/>
            <person name="Park H.-J."/>
            <person name="Ramirez L."/>
            <person name="Alfaro M."/>
            <person name="Sun H."/>
            <person name="Tritt A."/>
            <person name="Yoshinaga Y."/>
            <person name="Zwiers L.-H."/>
            <person name="Turgeon B."/>
            <person name="Goodwin S."/>
            <person name="Spatafora J."/>
            <person name="Crous P."/>
            <person name="Grigoriev I."/>
        </authorList>
    </citation>
    <scope>NUCLEOTIDE SEQUENCE</scope>
    <source>
        <strain evidence="2">CBS 113979</strain>
    </source>
</reference>
<gene>
    <name evidence="2" type="ORF">K402DRAFT_407252</name>
</gene>
<organism evidence="2 3">
    <name type="scientific">Aulographum hederae CBS 113979</name>
    <dbReference type="NCBI Taxonomy" id="1176131"/>
    <lineage>
        <taxon>Eukaryota</taxon>
        <taxon>Fungi</taxon>
        <taxon>Dikarya</taxon>
        <taxon>Ascomycota</taxon>
        <taxon>Pezizomycotina</taxon>
        <taxon>Dothideomycetes</taxon>
        <taxon>Pleosporomycetidae</taxon>
        <taxon>Aulographales</taxon>
        <taxon>Aulographaceae</taxon>
    </lineage>
</organism>
<name>A0A6G1GPL9_9PEZI</name>
<dbReference type="EMBL" id="ML977179">
    <property type="protein sequence ID" value="KAF1982916.1"/>
    <property type="molecule type" value="Genomic_DNA"/>
</dbReference>